<protein>
    <submittedName>
        <fullName evidence="2">Uncharacterized protein</fullName>
    </submittedName>
</protein>
<reference evidence="2 3" key="1">
    <citation type="submission" date="2016-09" db="EMBL/GenBank/DDBJ databases">
        <authorList>
            <person name="Capua I."/>
            <person name="De Benedictis P."/>
            <person name="Joannis T."/>
            <person name="Lombin L.H."/>
            <person name="Cattoli G."/>
        </authorList>
    </citation>
    <scope>NUCLEOTIDE SEQUENCE [LARGE SCALE GENOMIC DNA]</scope>
    <source>
        <strain evidence="2 3">IMI 309357</strain>
    </source>
</reference>
<evidence type="ECO:0000256" key="1">
    <source>
        <dbReference type="SAM" id="MobiDB-lite"/>
    </source>
</evidence>
<dbReference type="RefSeq" id="XP_022480276.1">
    <property type="nucleotide sequence ID" value="XM_022613177.1"/>
</dbReference>
<feature type="region of interest" description="Disordered" evidence="1">
    <location>
        <begin position="29"/>
        <end position="53"/>
    </location>
</feature>
<evidence type="ECO:0000313" key="3">
    <source>
        <dbReference type="Proteomes" id="UP000176998"/>
    </source>
</evidence>
<sequence>MDCDIIAVLYPRDDHNGRSTKAIKASSRYVPPQLKRPRYNRHERESTQPLQNPEASALDYLSGLVVSRTPLLATTDEFNRPIIKDLNYLGGTQVTCNGKGEGFRRDFRWIVGGKTVDIVHP</sequence>
<name>A0A1G4BPB2_9PEZI</name>
<accession>A0A1G4BPB2</accession>
<dbReference type="Proteomes" id="UP000176998">
    <property type="component" value="Unassembled WGS sequence"/>
</dbReference>
<keyword evidence="3" id="KW-1185">Reference proteome</keyword>
<dbReference type="OrthoDB" id="4827595at2759"/>
<dbReference type="EMBL" id="MJBS01000008">
    <property type="protein sequence ID" value="OHF03138.1"/>
    <property type="molecule type" value="Genomic_DNA"/>
</dbReference>
<proteinExistence type="predicted"/>
<evidence type="ECO:0000313" key="2">
    <source>
        <dbReference type="EMBL" id="OHF03138.1"/>
    </source>
</evidence>
<dbReference type="GeneID" id="34554687"/>
<organism evidence="2 3">
    <name type="scientific">Colletotrichum orchidophilum</name>
    <dbReference type="NCBI Taxonomy" id="1209926"/>
    <lineage>
        <taxon>Eukaryota</taxon>
        <taxon>Fungi</taxon>
        <taxon>Dikarya</taxon>
        <taxon>Ascomycota</taxon>
        <taxon>Pezizomycotina</taxon>
        <taxon>Sordariomycetes</taxon>
        <taxon>Hypocreomycetidae</taxon>
        <taxon>Glomerellales</taxon>
        <taxon>Glomerellaceae</taxon>
        <taxon>Colletotrichum</taxon>
    </lineage>
</organism>
<dbReference type="AlphaFoldDB" id="A0A1G4BPB2"/>
<comment type="caution">
    <text evidence="2">The sequence shown here is derived from an EMBL/GenBank/DDBJ whole genome shotgun (WGS) entry which is preliminary data.</text>
</comment>
<gene>
    <name evidence="2" type="ORF">CORC01_01522</name>
</gene>